<evidence type="ECO:0000313" key="2">
    <source>
        <dbReference type="Proteomes" id="UP000504640"/>
    </source>
</evidence>
<protein>
    <submittedName>
        <fullName evidence="3">LOW QUALITY PROTEIN: AP20 region protein 1</fullName>
    </submittedName>
</protein>
<sequence length="210" mass="23424">MFLLFFSVLFNFFPKGERLRVLPSHRLSATTPSLRFSSHSHSQRTIHGPRGVVLIPLTSHFHCLAIFVSSSLHINVFSKVLQMPFSGIRIHMKTMKTRERCKLSRTGPESGNVIKRLLCARTFHTRIGGDLTHGIINRGRLANAEQMGLQGSAQHFNIFPLDLWTHGACVLVSVAKSKATAFEAIKNMAHLISGVIGGLKFSRTYYVKGI</sequence>
<evidence type="ECO:0000256" key="1">
    <source>
        <dbReference type="SAM" id="SignalP"/>
    </source>
</evidence>
<dbReference type="CTD" id="339883"/>
<accession>A0A6J3H7C0</accession>
<dbReference type="GeneID" id="116544091"/>
<dbReference type="RefSeq" id="XP_032126096.1">
    <property type="nucleotide sequence ID" value="XM_032270205.1"/>
</dbReference>
<keyword evidence="1" id="KW-0732">Signal</keyword>
<proteinExistence type="predicted"/>
<organism evidence="2 3">
    <name type="scientific">Sapajus apella</name>
    <name type="common">Brown-capped capuchin</name>
    <name type="synonym">Cebus apella</name>
    <dbReference type="NCBI Taxonomy" id="9515"/>
    <lineage>
        <taxon>Eukaryota</taxon>
        <taxon>Metazoa</taxon>
        <taxon>Chordata</taxon>
        <taxon>Craniata</taxon>
        <taxon>Vertebrata</taxon>
        <taxon>Euteleostomi</taxon>
        <taxon>Mammalia</taxon>
        <taxon>Eutheria</taxon>
        <taxon>Euarchontoglires</taxon>
        <taxon>Primates</taxon>
        <taxon>Haplorrhini</taxon>
        <taxon>Platyrrhini</taxon>
        <taxon>Cebidae</taxon>
        <taxon>Cebinae</taxon>
        <taxon>Sapajus</taxon>
    </lineage>
</organism>
<feature type="chain" id="PRO_5026690812" evidence="1">
    <location>
        <begin position="19"/>
        <end position="210"/>
    </location>
</feature>
<evidence type="ECO:0000313" key="3">
    <source>
        <dbReference type="RefSeq" id="XP_032126096.1"/>
    </source>
</evidence>
<keyword evidence="2" id="KW-1185">Reference proteome</keyword>
<reference evidence="3" key="1">
    <citation type="submission" date="2025-08" db="UniProtKB">
        <authorList>
            <consortium name="RefSeq"/>
        </authorList>
    </citation>
    <scope>IDENTIFICATION</scope>
    <source>
        <tissue evidence="3">Blood</tissue>
    </source>
</reference>
<dbReference type="AlphaFoldDB" id="A0A6J3H7C0"/>
<gene>
    <name evidence="3" type="primary">CUNH3orf35</name>
</gene>
<dbReference type="Proteomes" id="UP000504640">
    <property type="component" value="Unplaced"/>
</dbReference>
<feature type="signal peptide" evidence="1">
    <location>
        <begin position="1"/>
        <end position="18"/>
    </location>
</feature>
<name>A0A6J3H7C0_SAPAP</name>